<dbReference type="EMBL" id="JAATJE010000002">
    <property type="protein sequence ID" value="NJC34702.1"/>
    <property type="molecule type" value="Genomic_DNA"/>
</dbReference>
<dbReference type="RefSeq" id="WP_167954919.1">
    <property type="nucleotide sequence ID" value="NZ_JAATJE010000002.1"/>
</dbReference>
<proteinExistence type="predicted"/>
<dbReference type="PIRSF" id="PIRSF010372">
    <property type="entry name" value="PaiB"/>
    <property type="match status" value="1"/>
</dbReference>
<protein>
    <submittedName>
        <fullName evidence="1">Transcriptional regulator</fullName>
    </submittedName>
</protein>
<name>A0ABX0XPC1_9SPHN</name>
<dbReference type="Proteomes" id="UP000734218">
    <property type="component" value="Unassembled WGS sequence"/>
</dbReference>
<evidence type="ECO:0000313" key="2">
    <source>
        <dbReference type="Proteomes" id="UP000734218"/>
    </source>
</evidence>
<keyword evidence="2" id="KW-1185">Reference proteome</keyword>
<reference evidence="1 2" key="1">
    <citation type="submission" date="2020-03" db="EMBL/GenBank/DDBJ databases">
        <title>Genomic Encyclopedia of Type Strains, Phase IV (KMG-IV): sequencing the most valuable type-strain genomes for metagenomic binning, comparative biology and taxonomic classification.</title>
        <authorList>
            <person name="Goeker M."/>
        </authorList>
    </citation>
    <scope>NUCLEOTIDE SEQUENCE [LARGE SCALE GENOMIC DNA]</scope>
    <source>
        <strain evidence="1 2">DSM 27651</strain>
    </source>
</reference>
<dbReference type="Gene3D" id="2.30.110.10">
    <property type="entry name" value="Electron Transport, Fmn-binding Protein, Chain A"/>
    <property type="match status" value="1"/>
</dbReference>
<comment type="caution">
    <text evidence="1">The sequence shown here is derived from an EMBL/GenBank/DDBJ whole genome shotgun (WGS) entry which is preliminary data.</text>
</comment>
<dbReference type="InterPro" id="IPR012349">
    <property type="entry name" value="Split_barrel_FMN-bd"/>
</dbReference>
<dbReference type="InterPro" id="IPR007396">
    <property type="entry name" value="TR_PAI2-type"/>
</dbReference>
<dbReference type="PANTHER" id="PTHR35802:SF1">
    <property type="entry name" value="PROTEASE SYNTHASE AND SPORULATION PROTEIN PAI 2"/>
    <property type="match status" value="1"/>
</dbReference>
<organism evidence="1 2">
    <name type="scientific">Sphingomonas jejuensis</name>
    <dbReference type="NCBI Taxonomy" id="904715"/>
    <lineage>
        <taxon>Bacteria</taxon>
        <taxon>Pseudomonadati</taxon>
        <taxon>Pseudomonadota</taxon>
        <taxon>Alphaproteobacteria</taxon>
        <taxon>Sphingomonadales</taxon>
        <taxon>Sphingomonadaceae</taxon>
        <taxon>Sphingomonas</taxon>
    </lineage>
</organism>
<sequence length="200" mass="21699">MHPDPAFRVEDRAWVRRFVADHPFGTLFVQTDAGPRVVHLPVTPAGDDAVRFHLSARNDVADRLDGATALFVASGPHHYVSPDWYRLGPGQVPTWNYVAAELEGTVHPLGRAALAEQVDLLVAQSERALAPKPAWTRAGMKPGTFDAMLNDIRGFELRITAWRATCKMNQNKSDAARLAAADGVAAAGDPATAAWMRNPA</sequence>
<gene>
    <name evidence="1" type="ORF">GGR88_002216</name>
</gene>
<dbReference type="PANTHER" id="PTHR35802">
    <property type="entry name" value="PROTEASE SYNTHASE AND SPORULATION PROTEIN PAI 2"/>
    <property type="match status" value="1"/>
</dbReference>
<accession>A0ABX0XPC1</accession>
<evidence type="ECO:0000313" key="1">
    <source>
        <dbReference type="EMBL" id="NJC34702.1"/>
    </source>
</evidence>
<dbReference type="SUPFAM" id="SSF50475">
    <property type="entry name" value="FMN-binding split barrel"/>
    <property type="match status" value="1"/>
</dbReference>
<dbReference type="Pfam" id="PF04299">
    <property type="entry name" value="FMN_bind_2"/>
    <property type="match status" value="1"/>
</dbReference>